<dbReference type="Proteomes" id="UP001148838">
    <property type="component" value="Unassembled WGS sequence"/>
</dbReference>
<proteinExistence type="predicted"/>
<reference evidence="1 2" key="1">
    <citation type="journal article" date="2022" name="Allergy">
        <title>Genome assembly and annotation of Periplaneta americana reveal a comprehensive cockroach allergen profile.</title>
        <authorList>
            <person name="Wang L."/>
            <person name="Xiong Q."/>
            <person name="Saelim N."/>
            <person name="Wang L."/>
            <person name="Nong W."/>
            <person name="Wan A.T."/>
            <person name="Shi M."/>
            <person name="Liu X."/>
            <person name="Cao Q."/>
            <person name="Hui J.H.L."/>
            <person name="Sookrung N."/>
            <person name="Leung T.F."/>
            <person name="Tungtrongchitr A."/>
            <person name="Tsui S.K.W."/>
        </authorList>
    </citation>
    <scope>NUCLEOTIDE SEQUENCE [LARGE SCALE GENOMIC DNA]</scope>
    <source>
        <strain evidence="1">PWHHKU_190912</strain>
    </source>
</reference>
<organism evidence="1 2">
    <name type="scientific">Periplaneta americana</name>
    <name type="common">American cockroach</name>
    <name type="synonym">Blatta americana</name>
    <dbReference type="NCBI Taxonomy" id="6978"/>
    <lineage>
        <taxon>Eukaryota</taxon>
        <taxon>Metazoa</taxon>
        <taxon>Ecdysozoa</taxon>
        <taxon>Arthropoda</taxon>
        <taxon>Hexapoda</taxon>
        <taxon>Insecta</taxon>
        <taxon>Pterygota</taxon>
        <taxon>Neoptera</taxon>
        <taxon>Polyneoptera</taxon>
        <taxon>Dictyoptera</taxon>
        <taxon>Blattodea</taxon>
        <taxon>Blattoidea</taxon>
        <taxon>Blattidae</taxon>
        <taxon>Blattinae</taxon>
        <taxon>Periplaneta</taxon>
    </lineage>
</organism>
<accession>A0ABQ8SG01</accession>
<dbReference type="EMBL" id="JAJSOF020000027">
    <property type="protein sequence ID" value="KAJ4433046.1"/>
    <property type="molecule type" value="Genomic_DNA"/>
</dbReference>
<keyword evidence="2" id="KW-1185">Reference proteome</keyword>
<gene>
    <name evidence="1" type="ORF">ANN_15303</name>
</gene>
<protein>
    <submittedName>
        <fullName evidence="1">Uncharacterized protein</fullName>
    </submittedName>
</protein>
<evidence type="ECO:0000313" key="2">
    <source>
        <dbReference type="Proteomes" id="UP001148838"/>
    </source>
</evidence>
<evidence type="ECO:0000313" key="1">
    <source>
        <dbReference type="EMBL" id="KAJ4433046.1"/>
    </source>
</evidence>
<sequence length="182" mass="19998">MCPCNRGNQTVDHILYESQVLSSEREKLVNRTCSRSSEHEDVILVEMQESGEIEGEQTCSRLQPRRLQNMHRDVKHRCKELVKAFQNKIVSSQFTVRLPLLVLLAHCSSSPCTSNSGLPDASHSPGRCHSYGPTQVNCTSNSSAPDTLHSPGHCHSYGLTQVHCTSNSGPPCSLLSKTALEG</sequence>
<comment type="caution">
    <text evidence="1">The sequence shown here is derived from an EMBL/GenBank/DDBJ whole genome shotgun (WGS) entry which is preliminary data.</text>
</comment>
<name>A0ABQ8SG01_PERAM</name>